<gene>
    <name evidence="2" type="ORF">H4C15_08865</name>
</gene>
<dbReference type="InterPro" id="IPR041657">
    <property type="entry name" value="HTH_17"/>
</dbReference>
<protein>
    <submittedName>
        <fullName evidence="2">Helix-turn-helix domain-containing protein</fullName>
    </submittedName>
</protein>
<name>A0A7W2QYI2_9PSED</name>
<dbReference type="Proteomes" id="UP000577346">
    <property type="component" value="Unassembled WGS sequence"/>
</dbReference>
<sequence>MSQALPLPVLSVGPDEAGRMTGHSRCAIYKAIACGDLKSFKPGKRRLILVTELHAWINRLAKETTR</sequence>
<organism evidence="2 3">
    <name type="scientific">Pseudomonas juntendi</name>
    <dbReference type="NCBI Taxonomy" id="2666183"/>
    <lineage>
        <taxon>Bacteria</taxon>
        <taxon>Pseudomonadati</taxon>
        <taxon>Pseudomonadota</taxon>
        <taxon>Gammaproteobacteria</taxon>
        <taxon>Pseudomonadales</taxon>
        <taxon>Pseudomonadaceae</taxon>
        <taxon>Pseudomonas</taxon>
    </lineage>
</organism>
<dbReference type="Pfam" id="PF12728">
    <property type="entry name" value="HTH_17"/>
    <property type="match status" value="1"/>
</dbReference>
<accession>A0A7W2QYI2</accession>
<reference evidence="2 3" key="1">
    <citation type="submission" date="2020-07" db="EMBL/GenBank/DDBJ databases">
        <title>Diversity of carbapenemase encoding genes among Pseudomonas putida group clinical isolates in a tertiary Brazilian hospital.</title>
        <authorList>
            <person name="Alberto-Lei F."/>
            <person name="Nodari C.S."/>
            <person name="Streling A.P."/>
            <person name="Paulino J.T."/>
            <person name="Bessa-Neto F.O."/>
            <person name="Cayo R."/>
            <person name="Gales A.C."/>
        </authorList>
    </citation>
    <scope>NUCLEOTIDE SEQUENCE [LARGE SCALE GENOMIC DNA]</scope>
    <source>
        <strain evidence="2 3">11213</strain>
    </source>
</reference>
<proteinExistence type="predicted"/>
<evidence type="ECO:0000313" key="2">
    <source>
        <dbReference type="EMBL" id="MBA6147626.1"/>
    </source>
</evidence>
<dbReference type="EMBL" id="JACGDA010000013">
    <property type="protein sequence ID" value="MBA6147626.1"/>
    <property type="molecule type" value="Genomic_DNA"/>
</dbReference>
<dbReference type="AlphaFoldDB" id="A0A7W2QYI2"/>
<evidence type="ECO:0000259" key="1">
    <source>
        <dbReference type="Pfam" id="PF12728"/>
    </source>
</evidence>
<feature type="domain" description="Helix-turn-helix" evidence="1">
    <location>
        <begin position="14"/>
        <end position="59"/>
    </location>
</feature>
<evidence type="ECO:0000313" key="3">
    <source>
        <dbReference type="Proteomes" id="UP000577346"/>
    </source>
</evidence>
<comment type="caution">
    <text evidence="2">The sequence shown here is derived from an EMBL/GenBank/DDBJ whole genome shotgun (WGS) entry which is preliminary data.</text>
</comment>